<keyword evidence="1" id="KW-0812">Transmembrane</keyword>
<gene>
    <name evidence="2" type="ORF">SAMN02745912_03395</name>
</gene>
<accession>A0A1M6SQP4</accession>
<keyword evidence="3" id="KW-1185">Reference proteome</keyword>
<reference evidence="2 3" key="1">
    <citation type="submission" date="2016-11" db="EMBL/GenBank/DDBJ databases">
        <authorList>
            <person name="Jaros S."/>
            <person name="Januszkiewicz K."/>
            <person name="Wedrychowicz H."/>
        </authorList>
    </citation>
    <scope>NUCLEOTIDE SEQUENCE [LARGE SCALE GENOMIC DNA]</scope>
    <source>
        <strain evidence="2 3">DSM 15212</strain>
    </source>
</reference>
<dbReference type="RefSeq" id="WP_073152811.1">
    <property type="nucleotide sequence ID" value="NZ_FRAG01000067.1"/>
</dbReference>
<feature type="transmembrane region" description="Helical" evidence="1">
    <location>
        <begin position="6"/>
        <end position="25"/>
    </location>
</feature>
<dbReference type="EMBL" id="FRAG01000067">
    <property type="protein sequence ID" value="SHK46957.1"/>
    <property type="molecule type" value="Genomic_DNA"/>
</dbReference>
<name>A0A1M6SQP4_PARC5</name>
<keyword evidence="1" id="KW-0472">Membrane</keyword>
<evidence type="ECO:0000313" key="3">
    <source>
        <dbReference type="Proteomes" id="UP000184465"/>
    </source>
</evidence>
<organism evidence="2 3">
    <name type="scientific">Paramaledivibacter caminithermalis (strain DSM 15212 / CIP 107654 / DViRD3)</name>
    <name type="common">Clostridium caminithermale</name>
    <dbReference type="NCBI Taxonomy" id="1121301"/>
    <lineage>
        <taxon>Bacteria</taxon>
        <taxon>Bacillati</taxon>
        <taxon>Bacillota</taxon>
        <taxon>Clostridia</taxon>
        <taxon>Peptostreptococcales</taxon>
        <taxon>Caminicellaceae</taxon>
        <taxon>Paramaledivibacter</taxon>
    </lineage>
</organism>
<protein>
    <submittedName>
        <fullName evidence="2">Uncharacterized protein</fullName>
    </submittedName>
</protein>
<dbReference type="Proteomes" id="UP000184465">
    <property type="component" value="Unassembled WGS sequence"/>
</dbReference>
<evidence type="ECO:0000256" key="1">
    <source>
        <dbReference type="SAM" id="Phobius"/>
    </source>
</evidence>
<proteinExistence type="predicted"/>
<sequence>MNLDVSIIFQIVMVTVLLSIFYLHYNRNRKLYFFTTVILADYDEKKLNFDYNLDIDKEDVIVYHKYDIWRFYEKRKLIFSDLNQ</sequence>
<dbReference type="AlphaFoldDB" id="A0A1M6SQP4"/>
<evidence type="ECO:0000313" key="2">
    <source>
        <dbReference type="EMBL" id="SHK46957.1"/>
    </source>
</evidence>
<keyword evidence="1" id="KW-1133">Transmembrane helix</keyword>